<gene>
    <name evidence="4" type="ORF">EDC14_100845</name>
</gene>
<dbReference type="Pfam" id="PF03403">
    <property type="entry name" value="PAF-AH_p_II"/>
    <property type="match status" value="1"/>
</dbReference>
<name>A0A4R1RXJ4_HYDET</name>
<reference evidence="4 5" key="1">
    <citation type="submission" date="2019-03" db="EMBL/GenBank/DDBJ databases">
        <title>Genomic Encyclopedia of Type Strains, Phase IV (KMG-IV): sequencing the most valuable type-strain genomes for metagenomic binning, comparative biology and taxonomic classification.</title>
        <authorList>
            <person name="Goeker M."/>
        </authorList>
    </citation>
    <scope>NUCLEOTIDE SEQUENCE [LARGE SCALE GENOMIC DNA]</scope>
    <source>
        <strain evidence="4 5">LX-B</strain>
    </source>
</reference>
<organism evidence="4 5">
    <name type="scientific">Hydrogenispora ethanolica</name>
    <dbReference type="NCBI Taxonomy" id="1082276"/>
    <lineage>
        <taxon>Bacteria</taxon>
        <taxon>Bacillati</taxon>
        <taxon>Bacillota</taxon>
        <taxon>Hydrogenispora</taxon>
    </lineage>
</organism>
<keyword evidence="2" id="KW-0442">Lipid degradation</keyword>
<evidence type="ECO:0000313" key="4">
    <source>
        <dbReference type="EMBL" id="TCL70900.1"/>
    </source>
</evidence>
<accession>A0A4R1RXJ4</accession>
<proteinExistence type="predicted"/>
<keyword evidence="1 4" id="KW-0378">Hydrolase</keyword>
<dbReference type="InterPro" id="IPR029058">
    <property type="entry name" value="AB_hydrolase_fold"/>
</dbReference>
<comment type="caution">
    <text evidence="4">The sequence shown here is derived from an EMBL/GenBank/DDBJ whole genome shotgun (WGS) entry which is preliminary data.</text>
</comment>
<evidence type="ECO:0000313" key="5">
    <source>
        <dbReference type="Proteomes" id="UP000295008"/>
    </source>
</evidence>
<evidence type="ECO:0000256" key="3">
    <source>
        <dbReference type="ARBA" id="ARBA00023098"/>
    </source>
</evidence>
<dbReference type="GO" id="GO:0016042">
    <property type="term" value="P:lipid catabolic process"/>
    <property type="evidence" value="ECO:0007669"/>
    <property type="project" value="UniProtKB-KW"/>
</dbReference>
<dbReference type="GO" id="GO:0003847">
    <property type="term" value="F:1-alkyl-2-acetylglycerophosphocholine esterase activity"/>
    <property type="evidence" value="ECO:0007669"/>
    <property type="project" value="TreeGrafter"/>
</dbReference>
<sequence>MTPIALPAPTGAYGVGVTSLPLVDQSRTETIGENAGFRHRELMVQLWYPITPATAGEPSEYLDELSARFAAVSSAELIPKEAPRLSPDFQFLIKTHAVRDALPAQDGPGFPVLVFSPGYGATYLFYQSLFEDLASHGYFIAAINHPYLSGITVFPDQHFYPQAQPKNEDQFLDDQFRTVVTDIQFVVAQMAVLNQDRTRPFLDRLDLSRIGCFGHSYGGAAAVQACIDDPEIKAAIDIDGSMHGKDYDRPIAKPLGIINNDLTATCDYTVKKLWRNTHRGYMVRIHKARHLDFSDLGVIIKRYYPKRPLLVRALYFGKIEPELAVQLTRKAVLNFFEIYLTGGSDADLLEMPRQYPGQIKITKKP</sequence>
<evidence type="ECO:0000256" key="2">
    <source>
        <dbReference type="ARBA" id="ARBA00022963"/>
    </source>
</evidence>
<dbReference type="PANTHER" id="PTHR10272:SF0">
    <property type="entry name" value="PLATELET-ACTIVATING FACTOR ACETYLHYDROLASE"/>
    <property type="match status" value="1"/>
</dbReference>
<dbReference type="PANTHER" id="PTHR10272">
    <property type="entry name" value="PLATELET-ACTIVATING FACTOR ACETYLHYDROLASE"/>
    <property type="match status" value="1"/>
</dbReference>
<evidence type="ECO:0000256" key="1">
    <source>
        <dbReference type="ARBA" id="ARBA00022801"/>
    </source>
</evidence>
<keyword evidence="5" id="KW-1185">Reference proteome</keyword>
<protein>
    <submittedName>
        <fullName evidence="4">Platelet-activating factor acetylhydrolase isoform II</fullName>
    </submittedName>
</protein>
<keyword evidence="3" id="KW-0443">Lipid metabolism</keyword>
<dbReference type="SUPFAM" id="SSF53474">
    <property type="entry name" value="alpha/beta-Hydrolases"/>
    <property type="match status" value="1"/>
</dbReference>
<dbReference type="Proteomes" id="UP000295008">
    <property type="component" value="Unassembled WGS sequence"/>
</dbReference>
<dbReference type="EMBL" id="SLUN01000008">
    <property type="protein sequence ID" value="TCL70900.1"/>
    <property type="molecule type" value="Genomic_DNA"/>
</dbReference>
<dbReference type="Gene3D" id="3.40.50.1820">
    <property type="entry name" value="alpha/beta hydrolase"/>
    <property type="match status" value="1"/>
</dbReference>
<dbReference type="AlphaFoldDB" id="A0A4R1RXJ4"/>